<comment type="caution">
    <text evidence="1">The sequence shown here is derived from an EMBL/GenBank/DDBJ whole genome shotgun (WGS) entry which is preliminary data.</text>
</comment>
<dbReference type="Proteomes" id="UP001299608">
    <property type="component" value="Unassembled WGS sequence"/>
</dbReference>
<name>A0AAW5BSQ8_9FIRM</name>
<sequence>MITHAHTVTVDISSLEVLAQLASRRQADAAGFQKSIGTGRYRKQLEEGKRYAWEINGLDAVPSYRSGKHFIGSKDGFLVPEKQLAFFLDGLVE</sequence>
<proteinExistence type="predicted"/>
<organism evidence="1 2">
    <name type="scientific">Enterocloster aldenensis</name>
    <dbReference type="NCBI Taxonomy" id="358742"/>
    <lineage>
        <taxon>Bacteria</taxon>
        <taxon>Bacillati</taxon>
        <taxon>Bacillota</taxon>
        <taxon>Clostridia</taxon>
        <taxon>Lachnospirales</taxon>
        <taxon>Lachnospiraceae</taxon>
        <taxon>Enterocloster</taxon>
    </lineage>
</organism>
<accession>A0AAW5BSQ8</accession>
<dbReference type="AlphaFoldDB" id="A0AAW5BSQ8"/>
<gene>
    <name evidence="1" type="ORF">L0N08_02295</name>
</gene>
<evidence type="ECO:0000313" key="1">
    <source>
        <dbReference type="EMBL" id="MCG4744236.1"/>
    </source>
</evidence>
<protein>
    <submittedName>
        <fullName evidence="1">Uncharacterized protein</fullName>
    </submittedName>
</protein>
<reference evidence="1" key="1">
    <citation type="submission" date="2022-01" db="EMBL/GenBank/DDBJ databases">
        <title>Collection of gut derived symbiotic bacterial strains cultured from healthy donors.</title>
        <authorList>
            <person name="Lin H."/>
            <person name="Kohout C."/>
            <person name="Waligurski E."/>
            <person name="Pamer E.G."/>
        </authorList>
    </citation>
    <scope>NUCLEOTIDE SEQUENCE</scope>
    <source>
        <strain evidence="1">DFI.6.55</strain>
    </source>
</reference>
<dbReference type="RefSeq" id="WP_227115768.1">
    <property type="nucleotide sequence ID" value="NZ_JAJCID010000001.1"/>
</dbReference>
<evidence type="ECO:0000313" key="2">
    <source>
        <dbReference type="Proteomes" id="UP001299608"/>
    </source>
</evidence>
<dbReference type="EMBL" id="JAKNGE010000002">
    <property type="protein sequence ID" value="MCG4744236.1"/>
    <property type="molecule type" value="Genomic_DNA"/>
</dbReference>